<evidence type="ECO:0000313" key="2">
    <source>
        <dbReference type="Ensembl" id="ENSXCOP00000003799.1"/>
    </source>
</evidence>
<dbReference type="GeneTree" id="ENSGT01110000271546"/>
<dbReference type="Ensembl" id="ENSXCOT00000003841.1">
    <property type="protein sequence ID" value="ENSXCOP00000003799.1"/>
    <property type="gene ID" value="ENSXCOG00000002978.1"/>
</dbReference>
<protein>
    <submittedName>
        <fullName evidence="2">Uncharacterized protein</fullName>
    </submittedName>
</protein>
<sequence length="84" mass="9252">VGKSKSVASCVAMIGICLKITCPSDACKYKHNGNVQPLCRSWSTVVQATHKMRKPLFQKRHHKGKLGRLSSKRSAEKKKGGCIE</sequence>
<keyword evidence="3" id="KW-1185">Reference proteome</keyword>
<proteinExistence type="predicted"/>
<accession>A0A3B5L7N2</accession>
<evidence type="ECO:0000256" key="1">
    <source>
        <dbReference type="SAM" id="MobiDB-lite"/>
    </source>
</evidence>
<feature type="region of interest" description="Disordered" evidence="1">
    <location>
        <begin position="60"/>
        <end position="84"/>
    </location>
</feature>
<reference evidence="2" key="1">
    <citation type="submission" date="2025-08" db="UniProtKB">
        <authorList>
            <consortium name="Ensembl"/>
        </authorList>
    </citation>
    <scope>IDENTIFICATION</scope>
</reference>
<dbReference type="Proteomes" id="UP000261380">
    <property type="component" value="Unplaced"/>
</dbReference>
<organism evidence="2 3">
    <name type="scientific">Xiphophorus couchianus</name>
    <name type="common">Monterrey platyfish</name>
    <dbReference type="NCBI Taxonomy" id="32473"/>
    <lineage>
        <taxon>Eukaryota</taxon>
        <taxon>Metazoa</taxon>
        <taxon>Chordata</taxon>
        <taxon>Craniata</taxon>
        <taxon>Vertebrata</taxon>
        <taxon>Euteleostomi</taxon>
        <taxon>Actinopterygii</taxon>
        <taxon>Neopterygii</taxon>
        <taxon>Teleostei</taxon>
        <taxon>Neoteleostei</taxon>
        <taxon>Acanthomorphata</taxon>
        <taxon>Ovalentaria</taxon>
        <taxon>Atherinomorphae</taxon>
        <taxon>Cyprinodontiformes</taxon>
        <taxon>Poeciliidae</taxon>
        <taxon>Poeciliinae</taxon>
        <taxon>Xiphophorus</taxon>
    </lineage>
</organism>
<reference evidence="2" key="2">
    <citation type="submission" date="2025-09" db="UniProtKB">
        <authorList>
            <consortium name="Ensembl"/>
        </authorList>
    </citation>
    <scope>IDENTIFICATION</scope>
</reference>
<name>A0A3B5L7N2_9TELE</name>
<feature type="compositionally biased region" description="Basic and acidic residues" evidence="1">
    <location>
        <begin position="73"/>
        <end position="84"/>
    </location>
</feature>
<evidence type="ECO:0000313" key="3">
    <source>
        <dbReference type="Proteomes" id="UP000261380"/>
    </source>
</evidence>
<dbReference type="AlphaFoldDB" id="A0A3B5L7N2"/>